<evidence type="ECO:0000313" key="5">
    <source>
        <dbReference type="EMBL" id="KAG0567847.1"/>
    </source>
</evidence>
<dbReference type="InterPro" id="IPR000595">
    <property type="entry name" value="cNMP-bd_dom"/>
</dbReference>
<feature type="transmembrane region" description="Helical" evidence="3">
    <location>
        <begin position="221"/>
        <end position="242"/>
    </location>
</feature>
<dbReference type="AlphaFoldDB" id="A0A8T0HB06"/>
<feature type="transmembrane region" description="Helical" evidence="3">
    <location>
        <begin position="262"/>
        <end position="283"/>
    </location>
</feature>
<dbReference type="PANTHER" id="PTHR45651">
    <property type="entry name" value="CYCLIC NUCLEOTIDE-GATED ION CHANNEL 15-RELATED-RELATED"/>
    <property type="match status" value="1"/>
</dbReference>
<evidence type="ECO:0000256" key="3">
    <source>
        <dbReference type="SAM" id="Phobius"/>
    </source>
</evidence>
<dbReference type="PANTHER" id="PTHR45651:SF14">
    <property type="entry name" value="CYCLIC NUCLEOTIDE-GATED ION CHANNEL 4"/>
    <property type="match status" value="1"/>
</dbReference>
<dbReference type="SUPFAM" id="SSF81324">
    <property type="entry name" value="Voltage-gated potassium channels"/>
    <property type="match status" value="1"/>
</dbReference>
<dbReference type="InterPro" id="IPR018490">
    <property type="entry name" value="cNMP-bd_dom_sf"/>
</dbReference>
<dbReference type="GO" id="GO:0034220">
    <property type="term" value="P:monoatomic ion transmembrane transport"/>
    <property type="evidence" value="ECO:0007669"/>
    <property type="project" value="UniProtKB-KW"/>
</dbReference>
<reference evidence="5" key="1">
    <citation type="submission" date="2020-06" db="EMBL/GenBank/DDBJ databases">
        <title>WGS assembly of Ceratodon purpureus strain R40.</title>
        <authorList>
            <person name="Carey S.B."/>
            <person name="Jenkins J."/>
            <person name="Shu S."/>
            <person name="Lovell J.T."/>
            <person name="Sreedasyam A."/>
            <person name="Maumus F."/>
            <person name="Tiley G.P."/>
            <person name="Fernandez-Pozo N."/>
            <person name="Barry K."/>
            <person name="Chen C."/>
            <person name="Wang M."/>
            <person name="Lipzen A."/>
            <person name="Daum C."/>
            <person name="Saski C.A."/>
            <person name="Payton A.C."/>
            <person name="Mcbreen J.C."/>
            <person name="Conrad R.E."/>
            <person name="Kollar L.M."/>
            <person name="Olsson S."/>
            <person name="Huttunen S."/>
            <person name="Landis J.B."/>
            <person name="Wickett N.J."/>
            <person name="Johnson M.G."/>
            <person name="Rensing S.A."/>
            <person name="Grimwood J."/>
            <person name="Schmutz J."/>
            <person name="Mcdaniel S.F."/>
        </authorList>
    </citation>
    <scope>NUCLEOTIDE SEQUENCE</scope>
    <source>
        <strain evidence="5">R40</strain>
    </source>
</reference>
<dbReference type="InterPro" id="IPR014710">
    <property type="entry name" value="RmlC-like_jellyroll"/>
</dbReference>
<organism evidence="5 6">
    <name type="scientific">Ceratodon purpureus</name>
    <name type="common">Fire moss</name>
    <name type="synonym">Dicranum purpureum</name>
    <dbReference type="NCBI Taxonomy" id="3225"/>
    <lineage>
        <taxon>Eukaryota</taxon>
        <taxon>Viridiplantae</taxon>
        <taxon>Streptophyta</taxon>
        <taxon>Embryophyta</taxon>
        <taxon>Bryophyta</taxon>
        <taxon>Bryophytina</taxon>
        <taxon>Bryopsida</taxon>
        <taxon>Dicranidae</taxon>
        <taxon>Pseudoditrichales</taxon>
        <taxon>Ditrichaceae</taxon>
        <taxon>Ceratodon</taxon>
    </lineage>
</organism>
<feature type="transmembrane region" description="Helical" evidence="3">
    <location>
        <begin position="179"/>
        <end position="200"/>
    </location>
</feature>
<keyword evidence="1" id="KW-0813">Transport</keyword>
<dbReference type="SUPFAM" id="SSF51206">
    <property type="entry name" value="cAMP-binding domain-like"/>
    <property type="match status" value="1"/>
</dbReference>
<dbReference type="GO" id="GO:0016020">
    <property type="term" value="C:membrane"/>
    <property type="evidence" value="ECO:0007669"/>
    <property type="project" value="UniProtKB-SubCell"/>
</dbReference>
<evidence type="ECO:0000256" key="2">
    <source>
        <dbReference type="ARBA" id="ARBA00023303"/>
    </source>
</evidence>
<protein>
    <recommendedName>
        <fullName evidence="4">Cyclic nucleotide-binding domain-containing protein</fullName>
    </recommendedName>
</protein>
<dbReference type="Proteomes" id="UP000822688">
    <property type="component" value="Chromosome 7"/>
</dbReference>
<dbReference type="EMBL" id="CM026428">
    <property type="protein sequence ID" value="KAG0567847.1"/>
    <property type="molecule type" value="Genomic_DNA"/>
</dbReference>
<keyword evidence="3" id="KW-0472">Membrane</keyword>
<evidence type="ECO:0000313" key="6">
    <source>
        <dbReference type="Proteomes" id="UP000822688"/>
    </source>
</evidence>
<keyword evidence="3" id="KW-0812">Transmembrane</keyword>
<feature type="domain" description="Cyclic nucleotide-binding" evidence="4">
    <location>
        <begin position="496"/>
        <end position="568"/>
    </location>
</feature>
<comment type="caution">
    <text evidence="5">The sequence shown here is derived from an EMBL/GenBank/DDBJ whole genome shotgun (WGS) entry which is preliminary data.</text>
</comment>
<evidence type="ECO:0000256" key="1">
    <source>
        <dbReference type="ARBA" id="ARBA00023286"/>
    </source>
</evidence>
<keyword evidence="6" id="KW-1185">Reference proteome</keyword>
<dbReference type="SMART" id="SM00100">
    <property type="entry name" value="cNMP"/>
    <property type="match status" value="1"/>
</dbReference>
<feature type="transmembrane region" description="Helical" evidence="3">
    <location>
        <begin position="97"/>
        <end position="118"/>
    </location>
</feature>
<sequence>MSFSRALQRPEISRGRSFLDREKNSLDSAHSWGNTSGRTTKECDLCSTCMGVDQSGFESGVGLLSSRRQPFSAHRRGVANKWIFDPQSKAMRRWNRYFLLSSALGTALDPLFLSVFSIDARLSCLYVQKGILIGLTTMRALVDCAYVTQIWLQLRTAYVSKESLVLGRGELVWDARKIAANYITALSGIIFDIFIILPVPQVMTWVVIPRLIAKGGDTTKAMTFILISFLVQYLPKLVHSALLVRRLQRVTGYVFGTAASGFFLNLITYFICAHVAGSFWYLLTVQRVEACLGVQCKFVAHCKSTTFGCPVPISYHNQATDPIRLAWAQNKTVQGCLSGNAGDFPFGIYEDGVPLVTDGRFIQKILYPLFWGFMTFSSFGNALAPSDHIYEVLFSIIVVTCGLLLFTLLIGNIQVYLQSITAKKSQMQLRIRDLEWWMRRRQLPPSLRLRVRHQERHRWAAARGIDEEALVEDLPEGLRRDIKRHLCLDLLRKIPLFQHFDDLILNNICDRLKPLLFSKGESIIYEGNPIRQMLFIVRGNIRSEYRLYNNHTSSCVLSPGDYFGDELLSWGLQKSGGRLPSSSATLTTLEMTEAFSLRASDLKYITDHFRDRVYSDEVMRITRYYSTTWRMWAVVIIQLAWRRYKHQKIK</sequence>
<feature type="transmembrane region" description="Helical" evidence="3">
    <location>
        <begin position="365"/>
        <end position="386"/>
    </location>
</feature>
<dbReference type="Gene3D" id="1.10.287.630">
    <property type="entry name" value="Helix hairpin bin"/>
    <property type="match status" value="1"/>
</dbReference>
<evidence type="ECO:0000259" key="4">
    <source>
        <dbReference type="PROSITE" id="PS50042"/>
    </source>
</evidence>
<accession>A0A8T0HB06</accession>
<keyword evidence="1" id="KW-0406">Ion transport</keyword>
<keyword evidence="2" id="KW-0407">Ion channel</keyword>
<gene>
    <name evidence="5" type="ORF">KC19_7G166200</name>
</gene>
<dbReference type="CDD" id="cd00038">
    <property type="entry name" value="CAP_ED"/>
    <property type="match status" value="1"/>
</dbReference>
<keyword evidence="1" id="KW-1071">Ligand-gated ion channel</keyword>
<dbReference type="Pfam" id="PF00027">
    <property type="entry name" value="cNMP_binding"/>
    <property type="match status" value="1"/>
</dbReference>
<proteinExistence type="predicted"/>
<dbReference type="Gene3D" id="2.60.120.10">
    <property type="entry name" value="Jelly Rolls"/>
    <property type="match status" value="1"/>
</dbReference>
<keyword evidence="3" id="KW-1133">Transmembrane helix</keyword>
<name>A0A8T0HB06_CERPU</name>
<dbReference type="PROSITE" id="PS50042">
    <property type="entry name" value="CNMP_BINDING_3"/>
    <property type="match status" value="1"/>
</dbReference>
<feature type="transmembrane region" description="Helical" evidence="3">
    <location>
        <begin position="392"/>
        <end position="417"/>
    </location>
</feature>